<dbReference type="GO" id="GO:0052170">
    <property type="term" value="P:symbiont-mediated suppression of host innate immune response"/>
    <property type="evidence" value="ECO:0007669"/>
    <property type="project" value="UniProtKB-KW"/>
</dbReference>
<evidence type="ECO:0000256" key="6">
    <source>
        <dbReference type="ARBA" id="ARBA00022723"/>
    </source>
</evidence>
<evidence type="ECO:0000256" key="7">
    <source>
        <dbReference type="ARBA" id="ARBA00022771"/>
    </source>
</evidence>
<evidence type="ECO:0000256" key="8">
    <source>
        <dbReference type="ARBA" id="ARBA00022833"/>
    </source>
</evidence>
<keyword evidence="4" id="KW-0945">Host-virus interaction</keyword>
<keyword evidence="7" id="KW-0863">Zinc-finger</keyword>
<dbReference type="GO" id="GO:0006355">
    <property type="term" value="P:regulation of DNA-templated transcription"/>
    <property type="evidence" value="ECO:0007669"/>
    <property type="project" value="InterPro"/>
</dbReference>
<proteinExistence type="inferred from homology"/>
<keyword evidence="8" id="KW-0862">Zinc</keyword>
<comment type="similarity">
    <text evidence="1">Belongs to the carlaviruses nucleic acid-binding protein family.</text>
</comment>
<dbReference type="InterPro" id="IPR002568">
    <property type="entry name" value="Carla-bd"/>
</dbReference>
<organism evidence="11 12">
    <name type="scientific">Pseudostellaria heterophylla carlavirus 2</name>
    <dbReference type="NCBI Taxonomy" id="2982811"/>
    <lineage>
        <taxon>Viruses</taxon>
        <taxon>Riboviria</taxon>
        <taxon>Orthornavirae</taxon>
        <taxon>Kitrinoviricota</taxon>
        <taxon>Alsuviricetes</taxon>
        <taxon>Tymovirales</taxon>
        <taxon>Betaflexiviridae</taxon>
        <taxon>Quinvirinae</taxon>
        <taxon>Carlavirus</taxon>
        <taxon>Carlavirus duopseudostellariae</taxon>
    </lineage>
</organism>
<name>A0A977XUU2_9VIRU</name>
<reference evidence="11" key="1">
    <citation type="submission" date="2022-04" db="EMBL/GenBank/DDBJ databases">
        <title>Identification and Characterization of Three Novel Carlaviruses and One Novel Amalgavirus Associated with Pseudostellaria heterophylla Mosaic Disease.</title>
        <authorList>
            <person name="Wang R."/>
            <person name="Li Y."/>
            <person name="Ding W."/>
        </authorList>
    </citation>
    <scope>NUCLEOTIDE SEQUENCE</scope>
    <source>
        <strain evidence="11">TZS</strain>
    </source>
</reference>
<evidence type="ECO:0000313" key="11">
    <source>
        <dbReference type="EMBL" id="UXX34108.1"/>
    </source>
</evidence>
<evidence type="ECO:0000256" key="1">
    <source>
        <dbReference type="ARBA" id="ARBA00006158"/>
    </source>
</evidence>
<evidence type="ECO:0000256" key="3">
    <source>
        <dbReference type="ARBA" id="ARBA00022463"/>
    </source>
</evidence>
<keyword evidence="3" id="KW-0941">Suppressor of RNA silencing</keyword>
<protein>
    <recommendedName>
        <fullName evidence="2">RNA silencing suppressor</fullName>
    </recommendedName>
</protein>
<keyword evidence="10" id="KW-0899">Viral immunoevasion</keyword>
<keyword evidence="6" id="KW-0479">Metal-binding</keyword>
<accession>A0A977XUU2</accession>
<evidence type="ECO:0000256" key="2">
    <source>
        <dbReference type="ARBA" id="ARBA00017202"/>
    </source>
</evidence>
<evidence type="ECO:0000256" key="10">
    <source>
        <dbReference type="ARBA" id="ARBA00023280"/>
    </source>
</evidence>
<dbReference type="GO" id="GO:0008270">
    <property type="term" value="F:zinc ion binding"/>
    <property type="evidence" value="ECO:0007669"/>
    <property type="project" value="UniProtKB-KW"/>
</dbReference>
<evidence type="ECO:0000256" key="9">
    <source>
        <dbReference type="ARBA" id="ARBA00023125"/>
    </source>
</evidence>
<dbReference type="GO" id="GO:0003677">
    <property type="term" value="F:DNA binding"/>
    <property type="evidence" value="ECO:0007669"/>
    <property type="project" value="UniProtKB-KW"/>
</dbReference>
<dbReference type="Pfam" id="PF01623">
    <property type="entry name" value="Carla_C4"/>
    <property type="match status" value="1"/>
</dbReference>
<evidence type="ECO:0000256" key="5">
    <source>
        <dbReference type="ARBA" id="ARBA00022632"/>
    </source>
</evidence>
<keyword evidence="12" id="KW-1185">Reference proteome</keyword>
<evidence type="ECO:0000256" key="4">
    <source>
        <dbReference type="ARBA" id="ARBA00022581"/>
    </source>
</evidence>
<sequence length="101" mass="11605">MKIRKRRLEKILSIVFRTKTRSPSHVSFIDVISVIISKMGVEPGNSKYARERRAKSIARCPRCYRVKPGFYFTKKCDGKTCVPGLNHNSKVELYIKVASKT</sequence>
<dbReference type="Proteomes" id="UP001250753">
    <property type="component" value="Segment"/>
</dbReference>
<keyword evidence="5" id="KW-1090">Inhibition of host innate immune response by virus</keyword>
<dbReference type="EMBL" id="ON241320">
    <property type="protein sequence ID" value="UXX34108.1"/>
    <property type="molecule type" value="Genomic_RNA"/>
</dbReference>
<keyword evidence="9" id="KW-0238">DNA-binding</keyword>
<evidence type="ECO:0000313" key="12">
    <source>
        <dbReference type="Proteomes" id="UP001250753"/>
    </source>
</evidence>